<evidence type="ECO:0000313" key="1">
    <source>
        <dbReference type="EMBL" id="KAF2470536.1"/>
    </source>
</evidence>
<comment type="caution">
    <text evidence="1">The sequence shown here is derived from an EMBL/GenBank/DDBJ whole genome shotgun (WGS) entry which is preliminary data.</text>
</comment>
<evidence type="ECO:0000313" key="2">
    <source>
        <dbReference type="Proteomes" id="UP000799755"/>
    </source>
</evidence>
<dbReference type="EMBL" id="MU003508">
    <property type="protein sequence ID" value="KAF2470536.1"/>
    <property type="molecule type" value="Genomic_DNA"/>
</dbReference>
<proteinExistence type="predicted"/>
<organism evidence="1 2">
    <name type="scientific">Lindgomyces ingoldianus</name>
    <dbReference type="NCBI Taxonomy" id="673940"/>
    <lineage>
        <taxon>Eukaryota</taxon>
        <taxon>Fungi</taxon>
        <taxon>Dikarya</taxon>
        <taxon>Ascomycota</taxon>
        <taxon>Pezizomycotina</taxon>
        <taxon>Dothideomycetes</taxon>
        <taxon>Pleosporomycetidae</taxon>
        <taxon>Pleosporales</taxon>
        <taxon>Lindgomycetaceae</taxon>
        <taxon>Lindgomyces</taxon>
    </lineage>
</organism>
<protein>
    <submittedName>
        <fullName evidence="1">Uncharacterized protein</fullName>
    </submittedName>
</protein>
<dbReference type="Proteomes" id="UP000799755">
    <property type="component" value="Unassembled WGS sequence"/>
</dbReference>
<keyword evidence="2" id="KW-1185">Reference proteome</keyword>
<accession>A0ACB6QUC4</accession>
<sequence length="86" mass="9894">MTKTVIFYEDYIQKSNPIIIYHLPHNRSDSVIETRDHRKPPGEALANLLVAYTESLGWGSEPGTQLGIWRYYVPKLGVYKESLQLS</sequence>
<reference evidence="1" key="1">
    <citation type="journal article" date="2020" name="Stud. Mycol.">
        <title>101 Dothideomycetes genomes: a test case for predicting lifestyles and emergence of pathogens.</title>
        <authorList>
            <person name="Haridas S."/>
            <person name="Albert R."/>
            <person name="Binder M."/>
            <person name="Bloem J."/>
            <person name="Labutti K."/>
            <person name="Salamov A."/>
            <person name="Andreopoulos B."/>
            <person name="Baker S."/>
            <person name="Barry K."/>
            <person name="Bills G."/>
            <person name="Bluhm B."/>
            <person name="Cannon C."/>
            <person name="Castanera R."/>
            <person name="Culley D."/>
            <person name="Daum C."/>
            <person name="Ezra D."/>
            <person name="Gonzalez J."/>
            <person name="Henrissat B."/>
            <person name="Kuo A."/>
            <person name="Liang C."/>
            <person name="Lipzen A."/>
            <person name="Lutzoni F."/>
            <person name="Magnuson J."/>
            <person name="Mondo S."/>
            <person name="Nolan M."/>
            <person name="Ohm R."/>
            <person name="Pangilinan J."/>
            <person name="Park H.-J."/>
            <person name="Ramirez L."/>
            <person name="Alfaro M."/>
            <person name="Sun H."/>
            <person name="Tritt A."/>
            <person name="Yoshinaga Y."/>
            <person name="Zwiers L.-H."/>
            <person name="Turgeon B."/>
            <person name="Goodwin S."/>
            <person name="Spatafora J."/>
            <person name="Crous P."/>
            <person name="Grigoriev I."/>
        </authorList>
    </citation>
    <scope>NUCLEOTIDE SEQUENCE</scope>
    <source>
        <strain evidence="1">ATCC 200398</strain>
    </source>
</reference>
<gene>
    <name evidence="1" type="ORF">BDR25DRAFT_355633</name>
</gene>
<name>A0ACB6QUC4_9PLEO</name>